<feature type="compositionally biased region" description="Basic residues" evidence="1">
    <location>
        <begin position="650"/>
        <end position="660"/>
    </location>
</feature>
<feature type="compositionally biased region" description="Basic and acidic residues" evidence="1">
    <location>
        <begin position="432"/>
        <end position="453"/>
    </location>
</feature>
<feature type="compositionally biased region" description="Basic residues" evidence="1">
    <location>
        <begin position="320"/>
        <end position="336"/>
    </location>
</feature>
<evidence type="ECO:0000313" key="2">
    <source>
        <dbReference type="EMBL" id="CZT08601.1"/>
    </source>
</evidence>
<feature type="compositionally biased region" description="Basic and acidic residues" evidence="1">
    <location>
        <begin position="199"/>
        <end position="209"/>
    </location>
</feature>
<feature type="compositionally biased region" description="Polar residues" evidence="1">
    <location>
        <begin position="1"/>
        <end position="34"/>
    </location>
</feature>
<proteinExistence type="predicted"/>
<sequence>MSNTNHSDSDISSFAAWETQNPPAQTLSAKQQSMLDMKDPARVWKDRDSSNDARSSEGGSAEENTAQPKDEQVMTEAPDLLKLQTSVQDFAREHPFWTQSVYDGEAALEFENDVFEFAREAGLGVGVAQLEVGKALGAWKIAKGLGVQTGLNVDVEAGKVFGKVLQTIELVGEAIGGGKRMRDGDVKPVLVESTQNGTEGREEHKEPNLKRQRRRDKKKLGNGDVPLEGPHSSVQAGADTLGAKGDANTKGSKRQRSKRKLGEEGIPAIREVEPTIVSSVVEEAESRTPKLKDVKKKQTAEEDSIKIVMTSAPAEELKSAKRIKNEKKKEKKKRAKSGPTSSSYFAQPDATAFTKTKQVSPISVKGVPARSQMEDTQMDDAPEKQQTVEEVSRTSKENIEQIDAVDRDEKKKRKKKRNKNRLPVVETTDAAKSAEERTARKTDRSTVLKDGKAAEPSAKKKRVRSRRTKADGDDSKGSDKTTVAKPEAEEPAGSKKTYNQEKDSKVSSEPSTINGTTVEEVLIRPLRTFDANGVFGPPGSSNPNLPKIAIEAAAFEQTPTKEKSRKRKKSSDTQAEAQVEAGITAVEFNNVEESEPPKKKSRDRKRKSDAKSLDISTKEVEVPAAIVEPMIEPHESNSAVEITNPESATLKKHRHRKRKSDTKLHDIAPAKFDALAAVAEPLIELPDANSEKKKQHKSEKSRKRPSGMEVVAKAIEEEASNSRHS</sequence>
<feature type="region of interest" description="Disordered" evidence="1">
    <location>
        <begin position="1"/>
        <end position="72"/>
    </location>
</feature>
<feature type="compositionally biased region" description="Basic and acidic residues" evidence="1">
    <location>
        <begin position="284"/>
        <end position="305"/>
    </location>
</feature>
<keyword evidence="3" id="KW-1185">Reference proteome</keyword>
<feature type="region of interest" description="Disordered" evidence="1">
    <location>
        <begin position="280"/>
        <end position="665"/>
    </location>
</feature>
<evidence type="ECO:0000313" key="3">
    <source>
        <dbReference type="Proteomes" id="UP000178129"/>
    </source>
</evidence>
<feature type="compositionally biased region" description="Polar residues" evidence="1">
    <location>
        <begin position="507"/>
        <end position="517"/>
    </location>
</feature>
<feature type="compositionally biased region" description="Basic and acidic residues" evidence="1">
    <location>
        <begin position="609"/>
        <end position="621"/>
    </location>
</feature>
<protein>
    <submittedName>
        <fullName evidence="2">Uncharacterized protein</fullName>
    </submittedName>
</protein>
<feature type="compositionally biased region" description="Basic residues" evidence="1">
    <location>
        <begin position="599"/>
        <end position="608"/>
    </location>
</feature>
<accession>A0A1E1LDJ7</accession>
<feature type="compositionally biased region" description="Polar residues" evidence="1">
    <location>
        <begin position="636"/>
        <end position="647"/>
    </location>
</feature>
<dbReference type="AlphaFoldDB" id="A0A1E1LDJ7"/>
<feature type="compositionally biased region" description="Basic residues" evidence="1">
    <location>
        <begin position="410"/>
        <end position="420"/>
    </location>
</feature>
<evidence type="ECO:0000256" key="1">
    <source>
        <dbReference type="SAM" id="MobiDB-lite"/>
    </source>
</evidence>
<feature type="compositionally biased region" description="Basic residues" evidence="1">
    <location>
        <begin position="210"/>
        <end position="220"/>
    </location>
</feature>
<feature type="compositionally biased region" description="Basic and acidic residues" evidence="1">
    <location>
        <begin position="381"/>
        <end position="409"/>
    </location>
</feature>
<feature type="region of interest" description="Disordered" evidence="1">
    <location>
        <begin position="182"/>
        <end position="268"/>
    </location>
</feature>
<feature type="compositionally biased region" description="Basic residues" evidence="1">
    <location>
        <begin position="693"/>
        <end position="705"/>
    </location>
</feature>
<feature type="region of interest" description="Disordered" evidence="1">
    <location>
        <begin position="683"/>
        <end position="725"/>
    </location>
</feature>
<feature type="compositionally biased region" description="Basic and acidic residues" evidence="1">
    <location>
        <begin position="36"/>
        <end position="55"/>
    </location>
</feature>
<feature type="compositionally biased region" description="Basic and acidic residues" evidence="1">
    <location>
        <begin position="468"/>
        <end position="479"/>
    </location>
</feature>
<dbReference type="InParanoid" id="A0A1E1LDJ7"/>
<dbReference type="Proteomes" id="UP000178129">
    <property type="component" value="Unassembled WGS sequence"/>
</dbReference>
<comment type="caution">
    <text evidence="2">The sequence shown here is derived from an EMBL/GenBank/DDBJ whole genome shotgun (WGS) entry which is preliminary data.</text>
</comment>
<reference evidence="3" key="1">
    <citation type="submission" date="2016-03" db="EMBL/GenBank/DDBJ databases">
        <authorList>
            <person name="Ploux O."/>
        </authorList>
    </citation>
    <scope>NUCLEOTIDE SEQUENCE [LARGE SCALE GENOMIC DNA]</scope>
    <source>
        <strain evidence="3">UK7</strain>
    </source>
</reference>
<gene>
    <name evidence="2" type="ORF">RCO7_02266</name>
</gene>
<organism evidence="2 3">
    <name type="scientific">Rhynchosporium graminicola</name>
    <dbReference type="NCBI Taxonomy" id="2792576"/>
    <lineage>
        <taxon>Eukaryota</taxon>
        <taxon>Fungi</taxon>
        <taxon>Dikarya</taxon>
        <taxon>Ascomycota</taxon>
        <taxon>Pezizomycotina</taxon>
        <taxon>Leotiomycetes</taxon>
        <taxon>Helotiales</taxon>
        <taxon>Ploettnerulaceae</taxon>
        <taxon>Rhynchosporium</taxon>
    </lineage>
</organism>
<name>A0A1E1LDJ7_9HELO</name>
<dbReference type="EMBL" id="FJUW01000046">
    <property type="protein sequence ID" value="CZT08601.1"/>
    <property type="molecule type" value="Genomic_DNA"/>
</dbReference>